<dbReference type="EMBL" id="NFHB01000002">
    <property type="protein sequence ID" value="OUN04437.1"/>
    <property type="molecule type" value="Genomic_DNA"/>
</dbReference>
<dbReference type="InterPro" id="IPR011010">
    <property type="entry name" value="DNA_brk_join_enz"/>
</dbReference>
<reference evidence="6" key="1">
    <citation type="submission" date="2017-04" db="EMBL/GenBank/DDBJ databases">
        <title>Function of individual gut microbiota members based on whole genome sequencing of pure cultures obtained from chicken caecum.</title>
        <authorList>
            <person name="Medvecky M."/>
            <person name="Cejkova D."/>
            <person name="Polansky O."/>
            <person name="Karasova D."/>
            <person name="Kubasova T."/>
            <person name="Cizek A."/>
            <person name="Rychlik I."/>
        </authorList>
    </citation>
    <scope>NUCLEOTIDE SEQUENCE [LARGE SCALE GENOMIC DNA]</scope>
    <source>
        <strain evidence="6">An90</strain>
    </source>
</reference>
<dbReference type="Proteomes" id="UP000195772">
    <property type="component" value="Unassembled WGS sequence"/>
</dbReference>
<dbReference type="InterPro" id="IPR002104">
    <property type="entry name" value="Integrase_catalytic"/>
</dbReference>
<dbReference type="OrthoDB" id="937349at2"/>
<dbReference type="GO" id="GO:0003677">
    <property type="term" value="F:DNA binding"/>
    <property type="evidence" value="ECO:0007669"/>
    <property type="project" value="UniProtKB-KW"/>
</dbReference>
<evidence type="ECO:0000256" key="3">
    <source>
        <dbReference type="ARBA" id="ARBA00023172"/>
    </source>
</evidence>
<proteinExistence type="inferred from homology"/>
<comment type="caution">
    <text evidence="5">The sequence shown here is derived from an EMBL/GenBank/DDBJ whole genome shotgun (WGS) entry which is preliminary data.</text>
</comment>
<dbReference type="SUPFAM" id="SSF56349">
    <property type="entry name" value="DNA breaking-rejoining enzymes"/>
    <property type="match status" value="1"/>
</dbReference>
<feature type="domain" description="Tyr recombinase" evidence="4">
    <location>
        <begin position="219"/>
        <end position="392"/>
    </location>
</feature>
<keyword evidence="2" id="KW-0238">DNA-binding</keyword>
<sequence length="418" mass="48769">MRNTFNVLFYIKKNAPLRNGNAPIMGRITINGERTQFSTRLSVAPEHWDVGMGRVAGRSNAAGRINEQLSNIHYHIERCYNKLFYEQSFVTPLMVKEMYFGANLRQETVLAFFRQHNEEFNRMVGISRSKTTYYKYRCVCKHLANYIWDKYDRKDLMFKELNREFLTGFHAYIAKEAGYKKNTTWIYMIALKHILMLARSKGYMGKDLFANYKLQSEFVTRNYLTMEEITRMMQYESEDLTLQLVRDTFLFSCFTGLSYVDIRDLEPQNIQEINKQLWINTTRRKTGSEVNVRLFTVPYNILLKYMPASGSGRIFELPSNGWCNKCLDKIVAEAGIQKKITFHAARHTFATTITLSQGVAIETISKLLGHKNIRTTQIYANITHSHISSEMERLSKRINLLCPDWTPSDMPNASKRLS</sequence>
<evidence type="ECO:0000313" key="5">
    <source>
        <dbReference type="EMBL" id="OUN04437.1"/>
    </source>
</evidence>
<dbReference type="InterPro" id="IPR025269">
    <property type="entry name" value="SAM-like_dom"/>
</dbReference>
<dbReference type="InterPro" id="IPR013762">
    <property type="entry name" value="Integrase-like_cat_sf"/>
</dbReference>
<evidence type="ECO:0000256" key="2">
    <source>
        <dbReference type="ARBA" id="ARBA00023125"/>
    </source>
</evidence>
<dbReference type="eggNOG" id="COG0582">
    <property type="taxonomic scope" value="Bacteria"/>
</dbReference>
<dbReference type="RefSeq" id="WP_032135047.1">
    <property type="nucleotide sequence ID" value="NZ_AP031440.1"/>
</dbReference>
<dbReference type="AlphaFoldDB" id="A0A1Y3R1D7"/>
<dbReference type="InterPro" id="IPR050090">
    <property type="entry name" value="Tyrosine_recombinase_XerCD"/>
</dbReference>
<dbReference type="Gene3D" id="1.10.150.130">
    <property type="match status" value="1"/>
</dbReference>
<evidence type="ECO:0000256" key="1">
    <source>
        <dbReference type="ARBA" id="ARBA00008857"/>
    </source>
</evidence>
<dbReference type="PANTHER" id="PTHR30349">
    <property type="entry name" value="PHAGE INTEGRASE-RELATED"/>
    <property type="match status" value="1"/>
</dbReference>
<dbReference type="Pfam" id="PF17293">
    <property type="entry name" value="Arm-DNA-bind_5"/>
    <property type="match status" value="1"/>
</dbReference>
<dbReference type="InterPro" id="IPR010998">
    <property type="entry name" value="Integrase_recombinase_N"/>
</dbReference>
<dbReference type="Pfam" id="PF00589">
    <property type="entry name" value="Phage_integrase"/>
    <property type="match status" value="1"/>
</dbReference>
<dbReference type="GO" id="GO:0006310">
    <property type="term" value="P:DNA recombination"/>
    <property type="evidence" value="ECO:0007669"/>
    <property type="project" value="UniProtKB-KW"/>
</dbReference>
<name>A0A1Y3R1D7_9BACT</name>
<organism evidence="5 6">
    <name type="scientific">Alistipes onderdonkii</name>
    <dbReference type="NCBI Taxonomy" id="328813"/>
    <lineage>
        <taxon>Bacteria</taxon>
        <taxon>Pseudomonadati</taxon>
        <taxon>Bacteroidota</taxon>
        <taxon>Bacteroidia</taxon>
        <taxon>Bacteroidales</taxon>
        <taxon>Rikenellaceae</taxon>
        <taxon>Alistipes</taxon>
    </lineage>
</organism>
<dbReference type="CDD" id="cd01185">
    <property type="entry name" value="INTN1_C_like"/>
    <property type="match status" value="1"/>
</dbReference>
<gene>
    <name evidence="5" type="ORF">B5G41_03765</name>
</gene>
<dbReference type="GO" id="GO:0015074">
    <property type="term" value="P:DNA integration"/>
    <property type="evidence" value="ECO:0007669"/>
    <property type="project" value="InterPro"/>
</dbReference>
<dbReference type="GeneID" id="59809177"/>
<dbReference type="InterPro" id="IPR035386">
    <property type="entry name" value="Arm-DNA-bind_5"/>
</dbReference>
<dbReference type="Gene3D" id="1.10.443.10">
    <property type="entry name" value="Intergrase catalytic core"/>
    <property type="match status" value="1"/>
</dbReference>
<comment type="similarity">
    <text evidence="1">Belongs to the 'phage' integrase family.</text>
</comment>
<evidence type="ECO:0000313" key="6">
    <source>
        <dbReference type="Proteomes" id="UP000195772"/>
    </source>
</evidence>
<dbReference type="PROSITE" id="PS51898">
    <property type="entry name" value="TYR_RECOMBINASE"/>
    <property type="match status" value="1"/>
</dbReference>
<dbReference type="PANTHER" id="PTHR30349:SF64">
    <property type="entry name" value="PROPHAGE INTEGRASE INTD-RELATED"/>
    <property type="match status" value="1"/>
</dbReference>
<accession>A0A1Y3R1D7</accession>
<protein>
    <submittedName>
        <fullName evidence="5">Integrase</fullName>
    </submittedName>
</protein>
<evidence type="ECO:0000259" key="4">
    <source>
        <dbReference type="PROSITE" id="PS51898"/>
    </source>
</evidence>
<keyword evidence="3" id="KW-0233">DNA recombination</keyword>
<dbReference type="Pfam" id="PF13102">
    <property type="entry name" value="Phage_int_SAM_5"/>
    <property type="match status" value="1"/>
</dbReference>